<evidence type="ECO:0000313" key="10">
    <source>
        <dbReference type="Proteomes" id="UP001238334"/>
    </source>
</evidence>
<dbReference type="KEGG" id="ppso:QPJ95_16930"/>
<name>A0A9Y2KYL3_9RHOB</name>
<dbReference type="CDD" id="cd07185">
    <property type="entry name" value="OmpA_C-like"/>
    <property type="match status" value="1"/>
</dbReference>
<dbReference type="PRINTS" id="PR01021">
    <property type="entry name" value="OMPADOMAIN"/>
</dbReference>
<dbReference type="SMART" id="SM00698">
    <property type="entry name" value="MORN"/>
    <property type="match status" value="3"/>
</dbReference>
<dbReference type="Proteomes" id="UP001238334">
    <property type="component" value="Chromosome"/>
</dbReference>
<dbReference type="GO" id="GO:0016020">
    <property type="term" value="C:membrane"/>
    <property type="evidence" value="ECO:0007669"/>
    <property type="project" value="UniProtKB-SubCell"/>
</dbReference>
<dbReference type="InterPro" id="IPR036737">
    <property type="entry name" value="OmpA-like_sf"/>
</dbReference>
<dbReference type="Gene3D" id="2.20.110.10">
    <property type="entry name" value="Histone H3 K4-specific methyltransferase SET7/9 N-terminal domain"/>
    <property type="match status" value="2"/>
</dbReference>
<dbReference type="InterPro" id="IPR006665">
    <property type="entry name" value="OmpA-like"/>
</dbReference>
<dbReference type="PANTHER" id="PTHR46614:SF1">
    <property type="entry name" value="MORN REPEAT-CONTAINING PROTEIN 4"/>
    <property type="match status" value="1"/>
</dbReference>
<dbReference type="SUPFAM" id="SSF82185">
    <property type="entry name" value="Histone H3 K4-specific methyltransferase SET7/9 N-terminal domain"/>
    <property type="match status" value="2"/>
</dbReference>
<dbReference type="InterPro" id="IPR006664">
    <property type="entry name" value="OMP_bac"/>
</dbReference>
<evidence type="ECO:0000313" key="9">
    <source>
        <dbReference type="EMBL" id="WIY24267.1"/>
    </source>
</evidence>
<evidence type="ECO:0000256" key="7">
    <source>
        <dbReference type="SAM" id="SignalP"/>
    </source>
</evidence>
<evidence type="ECO:0000259" key="8">
    <source>
        <dbReference type="PROSITE" id="PS51123"/>
    </source>
</evidence>
<keyword evidence="7" id="KW-0732">Signal</keyword>
<evidence type="ECO:0000256" key="5">
    <source>
        <dbReference type="ARBA" id="ARBA00023273"/>
    </source>
</evidence>
<evidence type="ECO:0000256" key="4">
    <source>
        <dbReference type="ARBA" id="ARBA00023136"/>
    </source>
</evidence>
<accession>A0A9Y2KYL3</accession>
<dbReference type="RefSeq" id="WP_270919567.1">
    <property type="nucleotide sequence ID" value="NZ_CP127247.1"/>
</dbReference>
<comment type="subcellular location">
    <subcellularLocation>
        <location evidence="1">Cell projection</location>
    </subcellularLocation>
    <subcellularLocation>
        <location evidence="2">Membrane</location>
    </subcellularLocation>
</comment>
<organism evidence="9 10">
    <name type="scientific">Parasedimentitalea psychrophila</name>
    <dbReference type="NCBI Taxonomy" id="2997337"/>
    <lineage>
        <taxon>Bacteria</taxon>
        <taxon>Pseudomonadati</taxon>
        <taxon>Pseudomonadota</taxon>
        <taxon>Alphaproteobacteria</taxon>
        <taxon>Rhodobacterales</taxon>
        <taxon>Paracoccaceae</taxon>
        <taxon>Parasedimentitalea</taxon>
    </lineage>
</organism>
<keyword evidence="3" id="KW-0677">Repeat</keyword>
<feature type="chain" id="PRO_5040858392" evidence="7">
    <location>
        <begin position="24"/>
        <end position="433"/>
    </location>
</feature>
<keyword evidence="4 6" id="KW-0472">Membrane</keyword>
<dbReference type="PANTHER" id="PTHR46614">
    <property type="entry name" value="MORN REPEAT-CONTAINING PROTEIN 4"/>
    <property type="match status" value="1"/>
</dbReference>
<sequence>MRNRTTAAAILLLSTSLGGMAPAQTVPQLGMDAGTQAIGDMTEAQVLSALRSDGRVAMSGAFFETGSAALTANSANVIAKLAGVLKVLPDARLAVVGHTDNTGDFETNRTLSENRAQAVVTALSADSINPDRLVAVGVGSIDPIASNLSTEGKALNRRVTFVLIDEDEAGQATAGPDGSWLRDPLTNCMIWTSGDSVTGEGATWTGSCINGMANGRGSLIYWDAKGFETRYDGDVLNGKADGVGKVWYRNDDGSGFESIEGTFKSGEPIGNVLVLSSNGYSFEGELIAGSDHGIGKLTTPEGWVVDGEIMDGTGVGPLLVYYESDEGEIYFGDAENNQRHGFGTLVSTDDTSYVGEFEEGSPSGSGMLESANGSSFLGKFAGGSPNGAGTAFDPDGTSYQGSFINGKPEGIILVTMPDGSQSVETWNSGSKVE</sequence>
<dbReference type="SUPFAM" id="SSF103088">
    <property type="entry name" value="OmpA-like"/>
    <property type="match status" value="1"/>
</dbReference>
<reference evidence="9 10" key="1">
    <citation type="submission" date="2023-06" db="EMBL/GenBank/DDBJ databases">
        <title>Parasedimentitalea psychrophila sp. nov., a psychrophilic bacterium isolated from deep-sea sediment.</title>
        <authorList>
            <person name="Li A."/>
        </authorList>
    </citation>
    <scope>NUCLEOTIDE SEQUENCE [LARGE SCALE GENOMIC DNA]</scope>
    <source>
        <strain evidence="9 10">QS115</strain>
    </source>
</reference>
<proteinExistence type="predicted"/>
<dbReference type="GO" id="GO:0042995">
    <property type="term" value="C:cell projection"/>
    <property type="evidence" value="ECO:0007669"/>
    <property type="project" value="UniProtKB-SubCell"/>
</dbReference>
<protein>
    <submittedName>
        <fullName evidence="9">OmpA family protein</fullName>
    </submittedName>
</protein>
<feature type="domain" description="OmpA-like" evidence="8">
    <location>
        <begin position="51"/>
        <end position="167"/>
    </location>
</feature>
<dbReference type="GO" id="GO:0048678">
    <property type="term" value="P:response to axon injury"/>
    <property type="evidence" value="ECO:0007669"/>
    <property type="project" value="TreeGrafter"/>
</dbReference>
<dbReference type="EMBL" id="CP127247">
    <property type="protein sequence ID" value="WIY24267.1"/>
    <property type="molecule type" value="Genomic_DNA"/>
</dbReference>
<keyword evidence="10" id="KW-1185">Reference proteome</keyword>
<keyword evidence="5" id="KW-0966">Cell projection</keyword>
<dbReference type="InterPro" id="IPR003409">
    <property type="entry name" value="MORN"/>
</dbReference>
<dbReference type="InterPro" id="IPR052315">
    <property type="entry name" value="MORN4"/>
</dbReference>
<dbReference type="PROSITE" id="PS51123">
    <property type="entry name" value="OMPA_2"/>
    <property type="match status" value="1"/>
</dbReference>
<dbReference type="Pfam" id="PF00691">
    <property type="entry name" value="OmpA"/>
    <property type="match status" value="1"/>
</dbReference>
<evidence type="ECO:0000256" key="3">
    <source>
        <dbReference type="ARBA" id="ARBA00022737"/>
    </source>
</evidence>
<evidence type="ECO:0000256" key="1">
    <source>
        <dbReference type="ARBA" id="ARBA00004316"/>
    </source>
</evidence>
<gene>
    <name evidence="9" type="ORF">QPJ95_16930</name>
</gene>
<feature type="signal peptide" evidence="7">
    <location>
        <begin position="1"/>
        <end position="23"/>
    </location>
</feature>
<dbReference type="Gene3D" id="3.30.1330.60">
    <property type="entry name" value="OmpA-like domain"/>
    <property type="match status" value="1"/>
</dbReference>
<dbReference type="Pfam" id="PF02493">
    <property type="entry name" value="MORN"/>
    <property type="match status" value="4"/>
</dbReference>
<evidence type="ECO:0000256" key="6">
    <source>
        <dbReference type="PROSITE-ProRule" id="PRU00473"/>
    </source>
</evidence>
<evidence type="ECO:0000256" key="2">
    <source>
        <dbReference type="ARBA" id="ARBA00004370"/>
    </source>
</evidence>
<dbReference type="AlphaFoldDB" id="A0A9Y2KYL3"/>